<evidence type="ECO:0000313" key="2">
    <source>
        <dbReference type="EMBL" id="JAD60436.1"/>
    </source>
</evidence>
<reference evidence="2" key="2">
    <citation type="journal article" date="2015" name="Data Brief">
        <title>Shoot transcriptome of the giant reed, Arundo donax.</title>
        <authorList>
            <person name="Barrero R.A."/>
            <person name="Guerrero F.D."/>
            <person name="Moolhuijzen P."/>
            <person name="Goolsby J.A."/>
            <person name="Tidwell J."/>
            <person name="Bellgard S.E."/>
            <person name="Bellgard M.I."/>
        </authorList>
    </citation>
    <scope>NUCLEOTIDE SEQUENCE</scope>
    <source>
        <tissue evidence="2">Shoot tissue taken approximately 20 cm above the soil surface</tissue>
    </source>
</reference>
<feature type="compositionally biased region" description="Polar residues" evidence="1">
    <location>
        <begin position="7"/>
        <end position="20"/>
    </location>
</feature>
<name>A0A0A9BAS7_ARUDO</name>
<dbReference type="EMBL" id="GBRH01237459">
    <property type="protein sequence ID" value="JAD60436.1"/>
    <property type="molecule type" value="Transcribed_RNA"/>
</dbReference>
<protein>
    <submittedName>
        <fullName evidence="2">Uncharacterized protein</fullName>
    </submittedName>
</protein>
<feature type="region of interest" description="Disordered" evidence="1">
    <location>
        <begin position="1"/>
        <end position="29"/>
    </location>
</feature>
<organism evidence="2">
    <name type="scientific">Arundo donax</name>
    <name type="common">Giant reed</name>
    <name type="synonym">Donax arundinaceus</name>
    <dbReference type="NCBI Taxonomy" id="35708"/>
    <lineage>
        <taxon>Eukaryota</taxon>
        <taxon>Viridiplantae</taxon>
        <taxon>Streptophyta</taxon>
        <taxon>Embryophyta</taxon>
        <taxon>Tracheophyta</taxon>
        <taxon>Spermatophyta</taxon>
        <taxon>Magnoliopsida</taxon>
        <taxon>Liliopsida</taxon>
        <taxon>Poales</taxon>
        <taxon>Poaceae</taxon>
        <taxon>PACMAD clade</taxon>
        <taxon>Arundinoideae</taxon>
        <taxon>Arundineae</taxon>
        <taxon>Arundo</taxon>
    </lineage>
</organism>
<dbReference type="AlphaFoldDB" id="A0A0A9BAS7"/>
<accession>A0A0A9BAS7</accession>
<reference evidence="2" key="1">
    <citation type="submission" date="2014-09" db="EMBL/GenBank/DDBJ databases">
        <authorList>
            <person name="Magalhaes I.L.F."/>
            <person name="Oliveira U."/>
            <person name="Santos F.R."/>
            <person name="Vidigal T.H.D.A."/>
            <person name="Brescovit A.D."/>
            <person name="Santos A.J."/>
        </authorList>
    </citation>
    <scope>NUCLEOTIDE SEQUENCE</scope>
    <source>
        <tissue evidence="2">Shoot tissue taken approximately 20 cm above the soil surface</tissue>
    </source>
</reference>
<proteinExistence type="predicted"/>
<evidence type="ECO:0000256" key="1">
    <source>
        <dbReference type="SAM" id="MobiDB-lite"/>
    </source>
</evidence>
<sequence length="76" mass="7568">MGAAAPSATTVPLPQSSSVGSRRFPLRTPSAAPTPLCGLVVAARSSAAVVATQSSATVAPFVLCLDVHRKPNTVPA</sequence>